<dbReference type="EMBL" id="PNEN01000578">
    <property type="protein sequence ID" value="PPJ53600.1"/>
    <property type="molecule type" value="Genomic_DNA"/>
</dbReference>
<dbReference type="OrthoDB" id="408152at2759"/>
<protein>
    <recommendedName>
        <fullName evidence="4">NAD dependent epimerase/dehydratase</fullName>
    </recommendedName>
</protein>
<accession>A0A2S6C1L2</accession>
<comment type="caution">
    <text evidence="2">The sequence shown here is derived from an EMBL/GenBank/DDBJ whole genome shotgun (WGS) entry which is preliminary data.</text>
</comment>
<keyword evidence="1" id="KW-0472">Membrane</keyword>
<dbReference type="Proteomes" id="UP000237631">
    <property type="component" value="Unassembled WGS sequence"/>
</dbReference>
<organism evidence="2 3">
    <name type="scientific">Cercospora berteroae</name>
    <dbReference type="NCBI Taxonomy" id="357750"/>
    <lineage>
        <taxon>Eukaryota</taxon>
        <taxon>Fungi</taxon>
        <taxon>Dikarya</taxon>
        <taxon>Ascomycota</taxon>
        <taxon>Pezizomycotina</taxon>
        <taxon>Dothideomycetes</taxon>
        <taxon>Dothideomycetidae</taxon>
        <taxon>Mycosphaerellales</taxon>
        <taxon>Mycosphaerellaceae</taxon>
        <taxon>Cercospora</taxon>
    </lineage>
</organism>
<dbReference type="InterPro" id="IPR040632">
    <property type="entry name" value="Sulfotransfer_4"/>
</dbReference>
<dbReference type="Pfam" id="PF17784">
    <property type="entry name" value="Sulfotransfer_4"/>
    <property type="match status" value="1"/>
</dbReference>
<reference evidence="3" key="1">
    <citation type="journal article" date="2017" name="bioRxiv">
        <title>Conservation of a gene cluster reveals novel cercosporin biosynthetic mechanisms and extends production to the genus Colletotrichum.</title>
        <authorList>
            <person name="de Jonge R."/>
            <person name="Ebert M.K."/>
            <person name="Huitt-Roehl C.R."/>
            <person name="Pal P."/>
            <person name="Suttle J.C."/>
            <person name="Spanner R.E."/>
            <person name="Neubauer J.D."/>
            <person name="Jurick W.M.II."/>
            <person name="Stott K.A."/>
            <person name="Secor G.A."/>
            <person name="Thomma B.P.H.J."/>
            <person name="Van de Peer Y."/>
            <person name="Townsend C.A."/>
            <person name="Bolton M.D."/>
        </authorList>
    </citation>
    <scope>NUCLEOTIDE SEQUENCE [LARGE SCALE GENOMIC DNA]</scope>
    <source>
        <strain evidence="3">CBS538.71</strain>
    </source>
</reference>
<keyword evidence="1" id="KW-1133">Transmembrane helix</keyword>
<evidence type="ECO:0008006" key="4">
    <source>
        <dbReference type="Google" id="ProtNLM"/>
    </source>
</evidence>
<evidence type="ECO:0000256" key="1">
    <source>
        <dbReference type="SAM" id="Phobius"/>
    </source>
</evidence>
<dbReference type="PANTHER" id="PTHR36978:SF4">
    <property type="entry name" value="P-LOOP CONTAINING NUCLEOSIDE TRIPHOSPHATE HYDROLASE PROTEIN"/>
    <property type="match status" value="1"/>
</dbReference>
<dbReference type="STRING" id="357750.A0A2S6C1L2"/>
<dbReference type="AlphaFoldDB" id="A0A2S6C1L2"/>
<dbReference type="PANTHER" id="PTHR36978">
    <property type="entry name" value="P-LOOP CONTAINING NUCLEOTIDE TRIPHOSPHATE HYDROLASE"/>
    <property type="match status" value="1"/>
</dbReference>
<name>A0A2S6C1L2_9PEZI</name>
<keyword evidence="1" id="KW-0812">Transmembrane</keyword>
<evidence type="ECO:0000313" key="2">
    <source>
        <dbReference type="EMBL" id="PPJ53600.1"/>
    </source>
</evidence>
<sequence length="301" mass="34440">MVRTKRLSDLIKPHELKETYNLTPHPVTGRMIDNHPGGRTKPMRVLVLGASRTGTMSMFSALETLGYTPYHMAKAVQAPKSNLNVWAEGLEAKYQGKGKPFGRAEFDKILGNFDACCNVPCIAFAEELIQAYPEAKIVITTRDAEKWLHSMQTTAGRVLGWRSWEWLAPWDKALSEPFWRHANALMPNFFGTMTDWSVDVPAHKRFIEHYELVRRLSPSERTLDHYQVSDGWGPLCEFLGHDVPHEEFPRMNDATQFIMAHRAMYVIALSKFVLKISGFAAPVLAIGALTWWKPDRWQNLW</sequence>
<gene>
    <name evidence="2" type="ORF">CBER1_00442</name>
</gene>
<keyword evidence="3" id="KW-1185">Reference proteome</keyword>
<dbReference type="Gene3D" id="3.40.50.300">
    <property type="entry name" value="P-loop containing nucleotide triphosphate hydrolases"/>
    <property type="match status" value="1"/>
</dbReference>
<evidence type="ECO:0000313" key="3">
    <source>
        <dbReference type="Proteomes" id="UP000237631"/>
    </source>
</evidence>
<proteinExistence type="predicted"/>
<dbReference type="InterPro" id="IPR027417">
    <property type="entry name" value="P-loop_NTPase"/>
</dbReference>
<feature type="transmembrane region" description="Helical" evidence="1">
    <location>
        <begin position="272"/>
        <end position="292"/>
    </location>
</feature>
<dbReference type="SUPFAM" id="SSF52540">
    <property type="entry name" value="P-loop containing nucleoside triphosphate hydrolases"/>
    <property type="match status" value="1"/>
</dbReference>